<protein>
    <submittedName>
        <fullName evidence="1">Uncharacterized protein</fullName>
    </submittedName>
</protein>
<comment type="caution">
    <text evidence="1">The sequence shown here is derived from an EMBL/GenBank/DDBJ whole genome shotgun (WGS) entry which is preliminary data.</text>
</comment>
<feature type="non-terminal residue" evidence="1">
    <location>
        <position position="1"/>
    </location>
</feature>
<evidence type="ECO:0000313" key="2">
    <source>
        <dbReference type="Proteomes" id="UP001266305"/>
    </source>
</evidence>
<keyword evidence="2" id="KW-1185">Reference proteome</keyword>
<dbReference type="Proteomes" id="UP001266305">
    <property type="component" value="Unassembled WGS sequence"/>
</dbReference>
<gene>
    <name evidence="1" type="ORF">P7K49_032087</name>
</gene>
<name>A0ABQ9TXW2_SAGOE</name>
<proteinExistence type="predicted"/>
<reference evidence="1 2" key="1">
    <citation type="submission" date="2023-05" db="EMBL/GenBank/DDBJ databases">
        <title>B98-5 Cell Line De Novo Hybrid Assembly: An Optical Mapping Approach.</title>
        <authorList>
            <person name="Kananen K."/>
            <person name="Auerbach J.A."/>
            <person name="Kautto E."/>
            <person name="Blachly J.S."/>
        </authorList>
    </citation>
    <scope>NUCLEOTIDE SEQUENCE [LARGE SCALE GENOMIC DNA]</scope>
    <source>
        <strain evidence="1">B95-8</strain>
        <tissue evidence="1">Cell line</tissue>
    </source>
</reference>
<dbReference type="EMBL" id="JASSZA010000018">
    <property type="protein sequence ID" value="KAK2089421.1"/>
    <property type="molecule type" value="Genomic_DNA"/>
</dbReference>
<feature type="non-terminal residue" evidence="1">
    <location>
        <position position="64"/>
    </location>
</feature>
<sequence length="64" mass="6997">SFTAISLYAGIVLEMPVLKSLHRNRVQTCPSTLAFNSNSAGNACFDISPRKAFPDFPFNTGVYL</sequence>
<organism evidence="1 2">
    <name type="scientific">Saguinus oedipus</name>
    <name type="common">Cotton-top tamarin</name>
    <name type="synonym">Oedipomidas oedipus</name>
    <dbReference type="NCBI Taxonomy" id="9490"/>
    <lineage>
        <taxon>Eukaryota</taxon>
        <taxon>Metazoa</taxon>
        <taxon>Chordata</taxon>
        <taxon>Craniata</taxon>
        <taxon>Vertebrata</taxon>
        <taxon>Euteleostomi</taxon>
        <taxon>Mammalia</taxon>
        <taxon>Eutheria</taxon>
        <taxon>Euarchontoglires</taxon>
        <taxon>Primates</taxon>
        <taxon>Haplorrhini</taxon>
        <taxon>Platyrrhini</taxon>
        <taxon>Cebidae</taxon>
        <taxon>Callitrichinae</taxon>
        <taxon>Saguinus</taxon>
    </lineage>
</organism>
<evidence type="ECO:0000313" key="1">
    <source>
        <dbReference type="EMBL" id="KAK2089421.1"/>
    </source>
</evidence>
<accession>A0ABQ9TXW2</accession>